<organism evidence="2 3">
    <name type="scientific">Myroides profundi</name>
    <dbReference type="NCBI Taxonomy" id="480520"/>
    <lineage>
        <taxon>Bacteria</taxon>
        <taxon>Pseudomonadati</taxon>
        <taxon>Bacteroidota</taxon>
        <taxon>Flavobacteriia</taxon>
        <taxon>Flavobacteriales</taxon>
        <taxon>Flavobacteriaceae</taxon>
        <taxon>Myroides</taxon>
    </lineage>
</organism>
<evidence type="ECO:0000259" key="1">
    <source>
        <dbReference type="PROSITE" id="PS51186"/>
    </source>
</evidence>
<gene>
    <name evidence="2" type="ORF">SAMN04488089_11627</name>
</gene>
<accession>A0AAJ4W6A1</accession>
<comment type="caution">
    <text evidence="2">The sequence shown here is derived from an EMBL/GenBank/DDBJ whole genome shotgun (WGS) entry which is preliminary data.</text>
</comment>
<dbReference type="Proteomes" id="UP000183496">
    <property type="component" value="Unassembled WGS sequence"/>
</dbReference>
<dbReference type="InterPro" id="IPR000182">
    <property type="entry name" value="GNAT_dom"/>
</dbReference>
<evidence type="ECO:0000313" key="3">
    <source>
        <dbReference type="Proteomes" id="UP000183496"/>
    </source>
</evidence>
<reference evidence="2 3" key="1">
    <citation type="submission" date="2016-10" db="EMBL/GenBank/DDBJ databases">
        <authorList>
            <person name="Varghese N."/>
            <person name="Submissions S."/>
        </authorList>
    </citation>
    <scope>NUCLEOTIDE SEQUENCE [LARGE SCALE GENOMIC DNA]</scope>
    <source>
        <strain evidence="3">DSM 19823 / KCTC 23066 / CCTCC M 208030 / D25</strain>
    </source>
</reference>
<dbReference type="InterPro" id="IPR016181">
    <property type="entry name" value="Acyl_CoA_acyltransferase"/>
</dbReference>
<dbReference type="PROSITE" id="PS51186">
    <property type="entry name" value="GNAT"/>
    <property type="match status" value="1"/>
</dbReference>
<evidence type="ECO:0000313" key="2">
    <source>
        <dbReference type="EMBL" id="SER44689.1"/>
    </source>
</evidence>
<dbReference type="AlphaFoldDB" id="A0AAJ4W6A1"/>
<dbReference type="Pfam" id="PF13420">
    <property type="entry name" value="Acetyltransf_4"/>
    <property type="match status" value="1"/>
</dbReference>
<name>A0AAJ4W6A1_MYRPR</name>
<dbReference type="CDD" id="cd04301">
    <property type="entry name" value="NAT_SF"/>
    <property type="match status" value="1"/>
</dbReference>
<proteinExistence type="predicted"/>
<dbReference type="Gene3D" id="3.40.630.30">
    <property type="match status" value="1"/>
</dbReference>
<dbReference type="EMBL" id="FOFY01000016">
    <property type="protein sequence ID" value="SER44689.1"/>
    <property type="molecule type" value="Genomic_DNA"/>
</dbReference>
<dbReference type="GO" id="GO:0016747">
    <property type="term" value="F:acyltransferase activity, transferring groups other than amino-acyl groups"/>
    <property type="evidence" value="ECO:0007669"/>
    <property type="project" value="InterPro"/>
</dbReference>
<dbReference type="KEGG" id="mpw:MPR_1908"/>
<dbReference type="RefSeq" id="WP_041891954.1">
    <property type="nucleotide sequence ID" value="NZ_CP010817.1"/>
</dbReference>
<keyword evidence="3" id="KW-1185">Reference proteome</keyword>
<feature type="domain" description="N-acetyltransferase" evidence="1">
    <location>
        <begin position="16"/>
        <end position="182"/>
    </location>
</feature>
<sequence>MLFTPITTSLKNNKQVTIRLASSNDASTLLDLIKQYLDTSEYIPITSSDFNKTVAEIEAWIEKLNSANNSIMLVAEHNGQLIGNLDLTGHHRKTLQHTAILGMGILLEWRNTGLGTALLNSAVEWAKRNNTLEILTLEVYSENIAGIALYRKQGFKEIGIIPNFIKDNDRYYDNMSMWMALR</sequence>
<dbReference type="SUPFAM" id="SSF55729">
    <property type="entry name" value="Acyl-CoA N-acyltransferases (Nat)"/>
    <property type="match status" value="1"/>
</dbReference>
<protein>
    <submittedName>
        <fullName evidence="2">Protein N-acetyltransferase, RimJ/RimL family</fullName>
    </submittedName>
</protein>
<dbReference type="PANTHER" id="PTHR43072">
    <property type="entry name" value="N-ACETYLTRANSFERASE"/>
    <property type="match status" value="1"/>
</dbReference>